<feature type="compositionally biased region" description="Polar residues" evidence="3">
    <location>
        <begin position="7"/>
        <end position="23"/>
    </location>
</feature>
<feature type="compositionally biased region" description="Basic residues" evidence="3">
    <location>
        <begin position="82"/>
        <end position="91"/>
    </location>
</feature>
<dbReference type="Proteomes" id="UP000466785">
    <property type="component" value="Chromosome"/>
</dbReference>
<feature type="region of interest" description="Disordered" evidence="3">
    <location>
        <begin position="1"/>
        <end position="184"/>
    </location>
</feature>
<accession>A0A6N4VEZ6</accession>
<evidence type="ECO:0000256" key="2">
    <source>
        <dbReference type="ARBA" id="ARBA00023136"/>
    </source>
</evidence>
<evidence type="ECO:0000256" key="3">
    <source>
        <dbReference type="SAM" id="MobiDB-lite"/>
    </source>
</evidence>
<dbReference type="PANTHER" id="PTHR37042">
    <property type="entry name" value="OUTER MEMBRANE PROTEIN RV1973"/>
    <property type="match status" value="1"/>
</dbReference>
<organism evidence="4 5">
    <name type="scientific">Mycolicibacterium poriferae</name>
    <dbReference type="NCBI Taxonomy" id="39694"/>
    <lineage>
        <taxon>Bacteria</taxon>
        <taxon>Bacillati</taxon>
        <taxon>Actinomycetota</taxon>
        <taxon>Actinomycetes</taxon>
        <taxon>Mycobacteriales</taxon>
        <taxon>Mycobacteriaceae</taxon>
        <taxon>Mycolicibacterium</taxon>
    </lineage>
</organism>
<protein>
    <submittedName>
        <fullName evidence="4">Mammalian cell entry protein</fullName>
    </submittedName>
</protein>
<comment type="subcellular location">
    <subcellularLocation>
        <location evidence="1">Membrane</location>
    </subcellularLocation>
</comment>
<dbReference type="AlphaFoldDB" id="A0A6N4VEZ6"/>
<dbReference type="GO" id="GO:0016020">
    <property type="term" value="C:membrane"/>
    <property type="evidence" value="ECO:0007669"/>
    <property type="project" value="UniProtKB-SubCell"/>
</dbReference>
<proteinExistence type="predicted"/>
<evidence type="ECO:0000313" key="5">
    <source>
        <dbReference type="Proteomes" id="UP000466785"/>
    </source>
</evidence>
<dbReference type="PANTHER" id="PTHR37042:SF4">
    <property type="entry name" value="OUTER MEMBRANE PROTEIN RV1973"/>
    <property type="match status" value="1"/>
</dbReference>
<dbReference type="KEGG" id="mpof:MPOR_37190"/>
<keyword evidence="5" id="KW-1185">Reference proteome</keyword>
<name>A0A6N4VEZ6_9MYCO</name>
<sequence length="364" mass="39418">MEDQPADSGNLTTDSAVGATPQQAADRRGHRLALTRKRVEDPVTEPEATAELVPAKGATGEHTDEPVGQESEEPDATGALASRRHWRRPWRRSMPGVSEAGATDYSVAEVPVEAAPERRVPTGKTRRTTKDLDVAAAQSRAEDKPPTELDAAPVVPDPQPNDWAHQDDSAQLMGDPEPDVEPEPEPVVLVPERPEGQHLLITAAVASMLFVAAGAFAGATLQPYLSDRAAVDTKLDIARTAADAITTLWSYTPDGMASLPDRSSQYLASEFATEYRRYIDAIIEPNRQAQVTNTTQVMGTAVESLGPSEATALVYTNSVSTSPVSKNIPSLRYLSYRLTMERHDVDWLVTSMNAMTKLDLTPQQ</sequence>
<evidence type="ECO:0000256" key="1">
    <source>
        <dbReference type="ARBA" id="ARBA00004370"/>
    </source>
</evidence>
<keyword evidence="2" id="KW-0472">Membrane</keyword>
<dbReference type="EMBL" id="AP022570">
    <property type="protein sequence ID" value="BBX52693.1"/>
    <property type="molecule type" value="Genomic_DNA"/>
</dbReference>
<gene>
    <name evidence="4" type="ORF">MPOR_37190</name>
</gene>
<reference evidence="4 5" key="1">
    <citation type="journal article" date="2019" name="Emerg. Microbes Infect.">
        <title>Comprehensive subspecies identification of 175 nontuberculous mycobacteria species based on 7547 genomic profiles.</title>
        <authorList>
            <person name="Matsumoto Y."/>
            <person name="Kinjo T."/>
            <person name="Motooka D."/>
            <person name="Nabeya D."/>
            <person name="Jung N."/>
            <person name="Uechi K."/>
            <person name="Horii T."/>
            <person name="Iida T."/>
            <person name="Fujita J."/>
            <person name="Nakamura S."/>
        </authorList>
    </citation>
    <scope>NUCLEOTIDE SEQUENCE [LARGE SCALE GENOMIC DNA]</scope>
    <source>
        <strain evidence="4 5">JCM 12603</strain>
    </source>
</reference>
<evidence type="ECO:0000313" key="4">
    <source>
        <dbReference type="EMBL" id="BBX52693.1"/>
    </source>
</evidence>